<keyword evidence="1" id="KW-0175">Coiled coil</keyword>
<evidence type="ECO:0000313" key="3">
    <source>
        <dbReference type="Proteomes" id="UP000078561"/>
    </source>
</evidence>
<dbReference type="AlphaFoldDB" id="A0A163JI31"/>
<evidence type="ECO:0000313" key="2">
    <source>
        <dbReference type="EMBL" id="SAL99514.1"/>
    </source>
</evidence>
<gene>
    <name evidence="2" type="primary">ABSGL_05146.1 scaffold 6615</name>
</gene>
<feature type="non-terminal residue" evidence="2">
    <location>
        <position position="124"/>
    </location>
</feature>
<sequence length="124" mass="13966">MATQDNNLNELNDINEDHDMDIDEIMNMRLPTPGPYGSDNDDLEEYSLGQEVETPTETSVTENALAMYKEKYNTLVKELVSALEEKNQKKEAKIQKELPGVSSTISILESQLKSAPETKLTMKD</sequence>
<dbReference type="EMBL" id="LT552825">
    <property type="protein sequence ID" value="SAL99514.1"/>
    <property type="molecule type" value="Genomic_DNA"/>
</dbReference>
<protein>
    <submittedName>
        <fullName evidence="2">Uncharacterized protein</fullName>
    </submittedName>
</protein>
<evidence type="ECO:0000256" key="1">
    <source>
        <dbReference type="SAM" id="Coils"/>
    </source>
</evidence>
<organism evidence="2">
    <name type="scientific">Absidia glauca</name>
    <name type="common">Pin mould</name>
    <dbReference type="NCBI Taxonomy" id="4829"/>
    <lineage>
        <taxon>Eukaryota</taxon>
        <taxon>Fungi</taxon>
        <taxon>Fungi incertae sedis</taxon>
        <taxon>Mucoromycota</taxon>
        <taxon>Mucoromycotina</taxon>
        <taxon>Mucoromycetes</taxon>
        <taxon>Mucorales</taxon>
        <taxon>Cunninghamellaceae</taxon>
        <taxon>Absidia</taxon>
    </lineage>
</organism>
<feature type="coiled-coil region" evidence="1">
    <location>
        <begin position="65"/>
        <end position="96"/>
    </location>
</feature>
<keyword evidence="3" id="KW-1185">Reference proteome</keyword>
<name>A0A163JI31_ABSGL</name>
<dbReference type="Proteomes" id="UP000078561">
    <property type="component" value="Unassembled WGS sequence"/>
</dbReference>
<dbReference type="InParanoid" id="A0A163JI31"/>
<proteinExistence type="predicted"/>
<reference evidence="2" key="1">
    <citation type="submission" date="2016-04" db="EMBL/GenBank/DDBJ databases">
        <authorList>
            <person name="Evans L.H."/>
            <person name="Alamgir A."/>
            <person name="Owens N."/>
            <person name="Weber N.D."/>
            <person name="Virtaneva K."/>
            <person name="Barbian K."/>
            <person name="Babar A."/>
            <person name="Rosenke K."/>
        </authorList>
    </citation>
    <scope>NUCLEOTIDE SEQUENCE [LARGE SCALE GENOMIC DNA]</scope>
    <source>
        <strain evidence="2">CBS 101.48</strain>
    </source>
</reference>
<accession>A0A163JI31</accession>